<sequence length="800" mass="89026">MAQLPRLSHEEYTVGWVCALPVELAAAQEMLDEVHEDHERNGNDENLYSLGSIAGHNVAIVCLPAGCIGNNPAAVVATQMKATFKGIRFGLMVGIGGGVPSAAADIRLGDVVVSQPDKTFGGVVQYDAGKATTSGFERTGSLNAPPKVLLNAVAIVKANEFLGKTRMLEYMRKLEGTTPKFQRSKAGPDVLFDAGYDHEDGRTCEGCKTDHHKAREPRDEEVVSHYGTIASGNQVIKNATERDKVSAELGGVLCFEMEAAGLMNSFPCLVIRGICDYADSHKNKRWQPYAAGIAAAYAKDVLSVIPPAAVAKTRTAEEAVQSVRKKVIYSIPFLPNKSFVGRKTELDELTQKLMVDEACYMMSIVGLGGTGKTQVALRFAYMVKERWPDMSVFWMPALSMETFEQACAEIVRLLGVPKVADGEDDVKEQFKWHLGTARAGKWLLIVDNADDADIVLGGAQSKGIVDYLPRNEEGVTLFTTRTLDVAVKLTGSHVLELGAMDRQDATAFLTKSLINKELLSDSVATTDLLDELVCLPLAIAQAAAYLNGNRISIRGYLRLLHSTELDLVKLMSREFRNDAQYKGTANAVATTWVVTFSQIRARDKVAVKLLSFMSCIEWKAIPRSILPRVRSRVRMTDAIGTLCAHSFLIRRENEEVYDIHRLVHLATRIWVRQYGDTRRVVEKGIRHVARIFPRDDYENRIKWRAYLPHALRLLEDNQDSSMEERSQLCLLVGKCLYVDGRFQEAVRWLKESYEQRKTLEKRDPKRLQAQYELATAYEANGQAARACCRHTYQSARRRPS</sequence>
<gene>
    <name evidence="3" type="ORF">GGP41_008575</name>
</gene>
<dbReference type="InterPro" id="IPR049945">
    <property type="entry name" value="AAA_22"/>
</dbReference>
<dbReference type="Proteomes" id="UP000624244">
    <property type="component" value="Unassembled WGS sequence"/>
</dbReference>
<evidence type="ECO:0000259" key="1">
    <source>
        <dbReference type="Pfam" id="PF01048"/>
    </source>
</evidence>
<feature type="domain" description="Nucleoside phosphorylase" evidence="1">
    <location>
        <begin position="14"/>
        <end position="284"/>
    </location>
</feature>
<feature type="domain" description="ORC1/DEAH AAA+ ATPase" evidence="2">
    <location>
        <begin position="358"/>
        <end position="451"/>
    </location>
</feature>
<dbReference type="Gene3D" id="3.40.50.1580">
    <property type="entry name" value="Nucleoside phosphorylase domain"/>
    <property type="match status" value="1"/>
</dbReference>
<evidence type="ECO:0000313" key="3">
    <source>
        <dbReference type="EMBL" id="KAF5846047.1"/>
    </source>
</evidence>
<reference evidence="3" key="1">
    <citation type="submission" date="2019-11" db="EMBL/GenBank/DDBJ databases">
        <title>Bipolaris sorokiniana Genome sequencing.</title>
        <authorList>
            <person name="Wang H."/>
        </authorList>
    </citation>
    <scope>NUCLEOTIDE SEQUENCE</scope>
</reference>
<dbReference type="GO" id="GO:0016887">
    <property type="term" value="F:ATP hydrolysis activity"/>
    <property type="evidence" value="ECO:0007669"/>
    <property type="project" value="InterPro"/>
</dbReference>
<dbReference type="InterPro" id="IPR035994">
    <property type="entry name" value="Nucleoside_phosphorylase_sf"/>
</dbReference>
<dbReference type="SUPFAM" id="SSF53167">
    <property type="entry name" value="Purine and uridine phosphorylases"/>
    <property type="match status" value="1"/>
</dbReference>
<protein>
    <recommendedName>
        <fullName evidence="5">NB-ARC domain-containing protein</fullName>
    </recommendedName>
</protein>
<proteinExistence type="predicted"/>
<dbReference type="InterPro" id="IPR000845">
    <property type="entry name" value="Nucleoside_phosphorylase_d"/>
</dbReference>
<dbReference type="InterPro" id="IPR011990">
    <property type="entry name" value="TPR-like_helical_dom_sf"/>
</dbReference>
<organism evidence="3 4">
    <name type="scientific">Cochliobolus sativus</name>
    <name type="common">Common root rot and spot blotch fungus</name>
    <name type="synonym">Bipolaris sorokiniana</name>
    <dbReference type="NCBI Taxonomy" id="45130"/>
    <lineage>
        <taxon>Eukaryota</taxon>
        <taxon>Fungi</taxon>
        <taxon>Dikarya</taxon>
        <taxon>Ascomycota</taxon>
        <taxon>Pezizomycotina</taxon>
        <taxon>Dothideomycetes</taxon>
        <taxon>Pleosporomycetidae</taxon>
        <taxon>Pleosporales</taxon>
        <taxon>Pleosporineae</taxon>
        <taxon>Pleosporaceae</taxon>
        <taxon>Bipolaris</taxon>
    </lineage>
</organism>
<dbReference type="GO" id="GO:0009116">
    <property type="term" value="P:nucleoside metabolic process"/>
    <property type="evidence" value="ECO:0007669"/>
    <property type="project" value="InterPro"/>
</dbReference>
<dbReference type="Pfam" id="PF01048">
    <property type="entry name" value="PNP_UDP_1"/>
    <property type="match status" value="1"/>
</dbReference>
<name>A0A8H6DS52_COCSA</name>
<dbReference type="InterPro" id="IPR053137">
    <property type="entry name" value="NLR-like"/>
</dbReference>
<dbReference type="EMBL" id="WNKQ01000017">
    <property type="protein sequence ID" value="KAF5846047.1"/>
    <property type="molecule type" value="Genomic_DNA"/>
</dbReference>
<dbReference type="InterPro" id="IPR027417">
    <property type="entry name" value="P-loop_NTPase"/>
</dbReference>
<dbReference type="SUPFAM" id="SSF52540">
    <property type="entry name" value="P-loop containing nucleoside triphosphate hydrolases"/>
    <property type="match status" value="1"/>
</dbReference>
<dbReference type="SUPFAM" id="SSF48452">
    <property type="entry name" value="TPR-like"/>
    <property type="match status" value="1"/>
</dbReference>
<dbReference type="Gene3D" id="3.40.50.300">
    <property type="entry name" value="P-loop containing nucleotide triphosphate hydrolases"/>
    <property type="match status" value="1"/>
</dbReference>
<dbReference type="Pfam" id="PF13401">
    <property type="entry name" value="AAA_22"/>
    <property type="match status" value="1"/>
</dbReference>
<dbReference type="PANTHER" id="PTHR46082">
    <property type="entry name" value="ATP/GTP-BINDING PROTEIN-RELATED"/>
    <property type="match status" value="1"/>
</dbReference>
<dbReference type="Gene3D" id="1.25.40.10">
    <property type="entry name" value="Tetratricopeptide repeat domain"/>
    <property type="match status" value="1"/>
</dbReference>
<comment type="caution">
    <text evidence="3">The sequence shown here is derived from an EMBL/GenBank/DDBJ whole genome shotgun (WGS) entry which is preliminary data.</text>
</comment>
<evidence type="ECO:0000313" key="4">
    <source>
        <dbReference type="Proteomes" id="UP000624244"/>
    </source>
</evidence>
<dbReference type="PANTHER" id="PTHR46082:SF11">
    <property type="entry name" value="AAA+ ATPASE DOMAIN-CONTAINING PROTEIN-RELATED"/>
    <property type="match status" value="1"/>
</dbReference>
<evidence type="ECO:0000259" key="2">
    <source>
        <dbReference type="Pfam" id="PF13401"/>
    </source>
</evidence>
<evidence type="ECO:0008006" key="5">
    <source>
        <dbReference type="Google" id="ProtNLM"/>
    </source>
</evidence>
<dbReference type="AlphaFoldDB" id="A0A8H6DS52"/>
<accession>A0A8H6DS52</accession>